<evidence type="ECO:0000313" key="3">
    <source>
        <dbReference type="Proteomes" id="UP000287651"/>
    </source>
</evidence>
<dbReference type="PANTHER" id="PTHR33156">
    <property type="entry name" value="OS02G0230000 PROTEIN"/>
    <property type="match status" value="1"/>
</dbReference>
<dbReference type="AlphaFoldDB" id="A0A426Y8N2"/>
<proteinExistence type="predicted"/>
<dbReference type="EMBL" id="AMZH03014171">
    <property type="protein sequence ID" value="RRT48084.1"/>
    <property type="molecule type" value="Genomic_DNA"/>
</dbReference>
<reference evidence="2 3" key="1">
    <citation type="journal article" date="2014" name="Agronomy (Basel)">
        <title>A Draft Genome Sequence for Ensete ventricosum, the Drought-Tolerant Tree Against Hunger.</title>
        <authorList>
            <person name="Harrison J."/>
            <person name="Moore K.A."/>
            <person name="Paszkiewicz K."/>
            <person name="Jones T."/>
            <person name="Grant M."/>
            <person name="Ambacheew D."/>
            <person name="Muzemil S."/>
            <person name="Studholme D.J."/>
        </authorList>
    </citation>
    <scope>NUCLEOTIDE SEQUENCE [LARGE SCALE GENOMIC DNA]</scope>
</reference>
<dbReference type="PANTHER" id="PTHR33156:SF37">
    <property type="entry name" value="PROTEIN NUCLEAR FUSION DEFECTIVE 6, CHLOROPLASTIC_MITOCHONDRIAL"/>
    <property type="match status" value="1"/>
</dbReference>
<dbReference type="InterPro" id="IPR043459">
    <property type="entry name" value="NFD6/NOXY2-like"/>
</dbReference>
<evidence type="ECO:0000256" key="1">
    <source>
        <dbReference type="SAM" id="MobiDB-lite"/>
    </source>
</evidence>
<feature type="region of interest" description="Disordered" evidence="1">
    <location>
        <begin position="1"/>
        <end position="20"/>
    </location>
</feature>
<name>A0A426Y8N2_ENSVE</name>
<gene>
    <name evidence="2" type="ORF">B296_00031183</name>
</gene>
<comment type="caution">
    <text evidence="2">The sequence shown here is derived from an EMBL/GenBank/DDBJ whole genome shotgun (WGS) entry which is preliminary data.</text>
</comment>
<dbReference type="Proteomes" id="UP000287651">
    <property type="component" value="Unassembled WGS sequence"/>
</dbReference>
<organism evidence="2 3">
    <name type="scientific">Ensete ventricosum</name>
    <name type="common">Abyssinian banana</name>
    <name type="synonym">Musa ensete</name>
    <dbReference type="NCBI Taxonomy" id="4639"/>
    <lineage>
        <taxon>Eukaryota</taxon>
        <taxon>Viridiplantae</taxon>
        <taxon>Streptophyta</taxon>
        <taxon>Embryophyta</taxon>
        <taxon>Tracheophyta</taxon>
        <taxon>Spermatophyta</taxon>
        <taxon>Magnoliopsida</taxon>
        <taxon>Liliopsida</taxon>
        <taxon>Zingiberales</taxon>
        <taxon>Musaceae</taxon>
        <taxon>Ensete</taxon>
    </lineage>
</organism>
<feature type="non-terminal residue" evidence="2">
    <location>
        <position position="126"/>
    </location>
</feature>
<protein>
    <submittedName>
        <fullName evidence="2">Uncharacterized protein</fullName>
    </submittedName>
</protein>
<accession>A0A426Y8N2</accession>
<sequence length="126" mass="14168">MATARSVAVRSKSVLPKPAPSRRAAPFVRRSIAPALGSVDSLMPLHSAIASARLRSFIAVDSSCWSWLSQGNSDERLYLWFKQAHLIMAMESATQKGRNIFHVRNFKLTKISILFFDILVQYSRCQ</sequence>
<evidence type="ECO:0000313" key="2">
    <source>
        <dbReference type="EMBL" id="RRT48084.1"/>
    </source>
</evidence>